<dbReference type="RefSeq" id="XP_013903315.1">
    <property type="nucleotide sequence ID" value="XM_014047861.1"/>
</dbReference>
<evidence type="ECO:0000313" key="4">
    <source>
        <dbReference type="EMBL" id="KIZ04296.1"/>
    </source>
</evidence>
<dbReference type="SUPFAM" id="SSF50978">
    <property type="entry name" value="WD40 repeat-like"/>
    <property type="match status" value="1"/>
</dbReference>
<keyword evidence="5" id="KW-1185">Reference proteome</keyword>
<feature type="repeat" description="WD" evidence="3">
    <location>
        <begin position="491"/>
        <end position="525"/>
    </location>
</feature>
<feature type="repeat" description="WD" evidence="3">
    <location>
        <begin position="268"/>
        <end position="299"/>
    </location>
</feature>
<dbReference type="Gene3D" id="2.130.10.10">
    <property type="entry name" value="YVTN repeat-like/Quinoprotein amine dehydrogenase"/>
    <property type="match status" value="4"/>
</dbReference>
<feature type="repeat" description="WD" evidence="3">
    <location>
        <begin position="449"/>
        <end position="490"/>
    </location>
</feature>
<dbReference type="PRINTS" id="PR00320">
    <property type="entry name" value="GPROTEINBRPT"/>
</dbReference>
<dbReference type="InterPro" id="IPR015943">
    <property type="entry name" value="WD40/YVTN_repeat-like_dom_sf"/>
</dbReference>
<dbReference type="PROSITE" id="PS50082">
    <property type="entry name" value="WD_REPEATS_2"/>
    <property type="match status" value="6"/>
</dbReference>
<sequence>MLASAQRGFNCDVVVWDTARLAQRSRFQEHDIEVVAVGFSADDRLLATIGCETERRVFVLDTATGKIVTTSKLPEDTPRVAALAWSPAKGPCYEFATAAGHHVYLWTVDPFKGFISHDRITPGSVRRIISTLTYSADGAWLFAGTESGDVITINVARRAMQLMHPVASGGIGFTGLAPGGKLLVGAGDGTLNLFDFQQAAHSAPPLAVVPGAISAASPVAGVPGRLLVGTQQGGIYWVDMVLGSGGGSGRPSTTTGLAAGTCACTTYEHSQQGALTGLAYSTTGDAIATSSADGTVCVWGAADFQLKARAADPRAGEAQSVALSKDWVVSGWADGTVRCHALTPSGTIGPTPFPGAGGTTIGGRMSPAAGGRVSPALGVSAAAHASAAGAAGAAAVPLVWSIPAAHQTPQACGATAVQLSNRGHFLASGGASGEVRVWDAASRELASHLKHHSQAITDIKVMQDDVHLLCASEDRAWSVWDITQEKLCSVQHAPMGAVRGVAMAPDQVSVATVGMDRAITVWDLRQVSKPAMKIPDAHQAEVTAVAWHPGGAVIASGGADAAVRTWDLRGGGRAAGSFAGHAGAVAEMAFGPDGNQLASAGADGCLVQWRVG</sequence>
<dbReference type="GeneID" id="25736541"/>
<evidence type="ECO:0000256" key="2">
    <source>
        <dbReference type="ARBA" id="ARBA00022737"/>
    </source>
</evidence>
<name>A0A0D2NGY9_9CHLO</name>
<dbReference type="InterPro" id="IPR011047">
    <property type="entry name" value="Quinoprotein_ADH-like_sf"/>
</dbReference>
<dbReference type="AlphaFoldDB" id="A0A0D2NGY9"/>
<accession>A0A0D2NGY9</accession>
<dbReference type="InterPro" id="IPR050630">
    <property type="entry name" value="WD_repeat_EMAP"/>
</dbReference>
<evidence type="ECO:0000256" key="3">
    <source>
        <dbReference type="PROSITE-ProRule" id="PRU00221"/>
    </source>
</evidence>
<dbReference type="EMBL" id="KK100690">
    <property type="protein sequence ID" value="KIZ04296.1"/>
    <property type="molecule type" value="Genomic_DNA"/>
</dbReference>
<feature type="repeat" description="WD" evidence="3">
    <location>
        <begin position="578"/>
        <end position="612"/>
    </location>
</feature>
<dbReference type="Proteomes" id="UP000054498">
    <property type="component" value="Unassembled WGS sequence"/>
</dbReference>
<dbReference type="KEGG" id="mng:MNEG_3663"/>
<dbReference type="InterPro" id="IPR019775">
    <property type="entry name" value="WD40_repeat_CS"/>
</dbReference>
<gene>
    <name evidence="4" type="ORF">MNEG_3663</name>
</gene>
<dbReference type="Pfam" id="PF00400">
    <property type="entry name" value="WD40"/>
    <property type="match status" value="5"/>
</dbReference>
<protein>
    <submittedName>
        <fullName evidence="4">Transcriptional repressor rco-1</fullName>
    </submittedName>
</protein>
<dbReference type="SUPFAM" id="SSF50998">
    <property type="entry name" value="Quinoprotein alcohol dehydrogenase-like"/>
    <property type="match status" value="1"/>
</dbReference>
<dbReference type="InterPro" id="IPR001680">
    <property type="entry name" value="WD40_rpt"/>
</dbReference>
<feature type="repeat" description="WD" evidence="3">
    <location>
        <begin position="535"/>
        <end position="569"/>
    </location>
</feature>
<dbReference type="InterPro" id="IPR020472">
    <property type="entry name" value="WD40_PAC1"/>
</dbReference>
<dbReference type="InterPro" id="IPR036322">
    <property type="entry name" value="WD40_repeat_dom_sf"/>
</dbReference>
<dbReference type="GO" id="GO:0005929">
    <property type="term" value="C:cilium"/>
    <property type="evidence" value="ECO:0007669"/>
    <property type="project" value="UniProtKB-ARBA"/>
</dbReference>
<keyword evidence="2" id="KW-0677">Repeat</keyword>
<feature type="repeat" description="WD" evidence="3">
    <location>
        <begin position="415"/>
        <end position="448"/>
    </location>
</feature>
<dbReference type="STRING" id="145388.A0A0D2NGY9"/>
<dbReference type="SMART" id="SM00320">
    <property type="entry name" value="WD40"/>
    <property type="match status" value="10"/>
</dbReference>
<keyword evidence="1 3" id="KW-0853">WD repeat</keyword>
<dbReference type="OrthoDB" id="10264376at2759"/>
<proteinExistence type="predicted"/>
<organism evidence="4 5">
    <name type="scientific">Monoraphidium neglectum</name>
    <dbReference type="NCBI Taxonomy" id="145388"/>
    <lineage>
        <taxon>Eukaryota</taxon>
        <taxon>Viridiplantae</taxon>
        <taxon>Chlorophyta</taxon>
        <taxon>core chlorophytes</taxon>
        <taxon>Chlorophyceae</taxon>
        <taxon>CS clade</taxon>
        <taxon>Sphaeropleales</taxon>
        <taxon>Selenastraceae</taxon>
        <taxon>Monoraphidium</taxon>
    </lineage>
</organism>
<dbReference type="PANTHER" id="PTHR13720">
    <property type="entry name" value="WD-40 REPEAT PROTEIN"/>
    <property type="match status" value="1"/>
</dbReference>
<dbReference type="PANTHER" id="PTHR13720:SF39">
    <property type="entry name" value="F-BOX DOMAIN-CONTAINING PROTEIN"/>
    <property type="match status" value="1"/>
</dbReference>
<reference evidence="4 5" key="1">
    <citation type="journal article" date="2013" name="BMC Genomics">
        <title>Reconstruction of the lipid metabolism for the microalga Monoraphidium neglectum from its genome sequence reveals characteristics suitable for biofuel production.</title>
        <authorList>
            <person name="Bogen C."/>
            <person name="Al-Dilaimi A."/>
            <person name="Albersmeier A."/>
            <person name="Wichmann J."/>
            <person name="Grundmann M."/>
            <person name="Rupp O."/>
            <person name="Lauersen K.J."/>
            <person name="Blifernez-Klassen O."/>
            <person name="Kalinowski J."/>
            <person name="Goesmann A."/>
            <person name="Mussgnug J.H."/>
            <person name="Kruse O."/>
        </authorList>
    </citation>
    <scope>NUCLEOTIDE SEQUENCE [LARGE SCALE GENOMIC DNA]</scope>
    <source>
        <strain evidence="4 5">SAG 48.87</strain>
    </source>
</reference>
<evidence type="ECO:0000256" key="1">
    <source>
        <dbReference type="ARBA" id="ARBA00022574"/>
    </source>
</evidence>
<dbReference type="PROSITE" id="PS00678">
    <property type="entry name" value="WD_REPEATS_1"/>
    <property type="match status" value="2"/>
</dbReference>
<evidence type="ECO:0000313" key="5">
    <source>
        <dbReference type="Proteomes" id="UP000054498"/>
    </source>
</evidence>
<dbReference type="PROSITE" id="PS50294">
    <property type="entry name" value="WD_REPEATS_REGION"/>
    <property type="match status" value="2"/>
</dbReference>